<feature type="chain" id="PRO_5012588880" evidence="7">
    <location>
        <begin position="19"/>
        <end position="101"/>
    </location>
</feature>
<dbReference type="PRINTS" id="PR00606">
    <property type="entry name" value="CYTCHROMECID"/>
</dbReference>
<evidence type="ECO:0000256" key="3">
    <source>
        <dbReference type="ARBA" id="ARBA00022723"/>
    </source>
</evidence>
<feature type="domain" description="Cytochrome c" evidence="8">
    <location>
        <begin position="17"/>
        <end position="101"/>
    </location>
</feature>
<dbReference type="SUPFAM" id="SSF46626">
    <property type="entry name" value="Cytochrome c"/>
    <property type="match status" value="1"/>
</dbReference>
<evidence type="ECO:0000256" key="5">
    <source>
        <dbReference type="ARBA" id="ARBA00023004"/>
    </source>
</evidence>
<dbReference type="GO" id="GO:0005506">
    <property type="term" value="F:iron ion binding"/>
    <property type="evidence" value="ECO:0007669"/>
    <property type="project" value="InterPro"/>
</dbReference>
<reference evidence="9 10" key="1">
    <citation type="submission" date="2016-11" db="EMBL/GenBank/DDBJ databases">
        <authorList>
            <person name="Jaros S."/>
            <person name="Januszkiewicz K."/>
            <person name="Wedrychowicz H."/>
        </authorList>
    </citation>
    <scope>NUCLEOTIDE SEQUENCE [LARGE SCALE GENOMIC DNA]</scope>
    <source>
        <strain evidence="9 10">DSM 18899</strain>
    </source>
</reference>
<accession>A0A1K2H4C1</accession>
<keyword evidence="7" id="KW-0732">Signal</keyword>
<evidence type="ECO:0000256" key="2">
    <source>
        <dbReference type="ARBA" id="ARBA00022617"/>
    </source>
</evidence>
<keyword evidence="1" id="KW-0813">Transport</keyword>
<evidence type="ECO:0000313" key="10">
    <source>
        <dbReference type="Proteomes" id="UP000186513"/>
    </source>
</evidence>
<keyword evidence="2 6" id="KW-0349">Heme</keyword>
<organism evidence="9 10">
    <name type="scientific">Chitinimonas taiwanensis DSM 18899</name>
    <dbReference type="NCBI Taxonomy" id="1121279"/>
    <lineage>
        <taxon>Bacteria</taxon>
        <taxon>Pseudomonadati</taxon>
        <taxon>Pseudomonadota</taxon>
        <taxon>Betaproteobacteria</taxon>
        <taxon>Neisseriales</taxon>
        <taxon>Chitinibacteraceae</taxon>
        <taxon>Chitinimonas</taxon>
    </lineage>
</organism>
<evidence type="ECO:0000259" key="8">
    <source>
        <dbReference type="PROSITE" id="PS51007"/>
    </source>
</evidence>
<feature type="binding site" description="covalent" evidence="6">
    <location>
        <position position="80"/>
    </location>
    <ligand>
        <name>heme c</name>
        <dbReference type="ChEBI" id="CHEBI:61717"/>
    </ligand>
</feature>
<dbReference type="InterPro" id="IPR036909">
    <property type="entry name" value="Cyt_c-like_dom_sf"/>
</dbReference>
<dbReference type="RefSeq" id="WP_072426749.1">
    <property type="nucleotide sequence ID" value="NZ_FPKR01000001.1"/>
</dbReference>
<proteinExistence type="predicted"/>
<dbReference type="Gene3D" id="1.10.760.10">
    <property type="entry name" value="Cytochrome c-like domain"/>
    <property type="match status" value="1"/>
</dbReference>
<dbReference type="EMBL" id="FPKR01000001">
    <property type="protein sequence ID" value="SFZ70418.1"/>
    <property type="molecule type" value="Genomic_DNA"/>
</dbReference>
<keyword evidence="4" id="KW-0249">Electron transport</keyword>
<dbReference type="InterPro" id="IPR002324">
    <property type="entry name" value="Cyt_c_ID"/>
</dbReference>
<dbReference type="GO" id="GO:0009055">
    <property type="term" value="F:electron transfer activity"/>
    <property type="evidence" value="ECO:0007669"/>
    <property type="project" value="InterPro"/>
</dbReference>
<dbReference type="PROSITE" id="PS51007">
    <property type="entry name" value="CYTC"/>
    <property type="match status" value="1"/>
</dbReference>
<dbReference type="InterPro" id="IPR009056">
    <property type="entry name" value="Cyt_c-like_dom"/>
</dbReference>
<gene>
    <name evidence="9" type="ORF">SAMN02745887_00200</name>
</gene>
<sequence length="101" mass="10746">MKWLLAALLANLAAAAQAAPDGQALAAKYNCMGCHQVNSAVVGPAYKAVADKYRNDKAAPQRLADKIKKGSVGTWGKIPMPAQQLSDADLKIIVQWVLSQK</sequence>
<dbReference type="AlphaFoldDB" id="A0A1K2H4C1"/>
<dbReference type="STRING" id="1121279.SAMN02745887_00200"/>
<keyword evidence="5 6" id="KW-0408">Iron</keyword>
<evidence type="ECO:0000256" key="6">
    <source>
        <dbReference type="PIRSR" id="PIRSR602324-1"/>
    </source>
</evidence>
<evidence type="ECO:0000256" key="7">
    <source>
        <dbReference type="SAM" id="SignalP"/>
    </source>
</evidence>
<dbReference type="GO" id="GO:0020037">
    <property type="term" value="F:heme binding"/>
    <property type="evidence" value="ECO:0007669"/>
    <property type="project" value="InterPro"/>
</dbReference>
<feature type="binding site" description="covalent" evidence="6">
    <location>
        <position position="31"/>
    </location>
    <ligand>
        <name>heme c</name>
        <dbReference type="ChEBI" id="CHEBI:61717"/>
    </ligand>
</feature>
<feature type="signal peptide" evidence="7">
    <location>
        <begin position="1"/>
        <end position="18"/>
    </location>
</feature>
<feature type="binding site" description="covalent" evidence="6">
    <location>
        <position position="35"/>
    </location>
    <ligand>
        <name>heme c</name>
        <dbReference type="ChEBI" id="CHEBI:61717"/>
    </ligand>
</feature>
<keyword evidence="10" id="KW-1185">Reference proteome</keyword>
<keyword evidence="3 6" id="KW-0479">Metal-binding</keyword>
<dbReference type="OrthoDB" id="9814063at2"/>
<dbReference type="Pfam" id="PF00034">
    <property type="entry name" value="Cytochrom_C"/>
    <property type="match status" value="1"/>
</dbReference>
<protein>
    <submittedName>
        <fullName evidence="9">Cytochrome c</fullName>
    </submittedName>
</protein>
<evidence type="ECO:0000313" key="9">
    <source>
        <dbReference type="EMBL" id="SFZ70418.1"/>
    </source>
</evidence>
<dbReference type="Proteomes" id="UP000186513">
    <property type="component" value="Unassembled WGS sequence"/>
</dbReference>
<comment type="PTM">
    <text evidence="6">Binds 1 heme c group covalently per subunit.</text>
</comment>
<evidence type="ECO:0000256" key="4">
    <source>
        <dbReference type="ARBA" id="ARBA00022982"/>
    </source>
</evidence>
<evidence type="ECO:0000256" key="1">
    <source>
        <dbReference type="ARBA" id="ARBA00022448"/>
    </source>
</evidence>
<name>A0A1K2H4C1_9NEIS</name>